<dbReference type="RefSeq" id="WP_052205402.1">
    <property type="nucleotide sequence ID" value="NZ_CAMYAJ010000032.1"/>
</dbReference>
<gene>
    <name evidence="1" type="ORF">AK829_08135</name>
</gene>
<sequence length="116" mass="12045">MAQTSVTRETAEAARTAALAVSGVAGLHAGRFGEVAILLPGERIEGLRNSRRSVERGGDNGGEHGTELGLEVHVVFDVGSEREVQAVATDVREAVLQATSLGFVDVVVADAVRASH</sequence>
<reference evidence="1 2" key="1">
    <citation type="submission" date="2015-08" db="EMBL/GenBank/DDBJ databases">
        <authorList>
            <person name="Babu N.S."/>
            <person name="Beckwith C.J."/>
            <person name="Beseler K.G."/>
            <person name="Brison A."/>
            <person name="Carone J.V."/>
            <person name="Caskin T.P."/>
            <person name="Diamond M."/>
            <person name="Durham M.E."/>
            <person name="Foxe J.M."/>
            <person name="Go M."/>
            <person name="Henderson B.A."/>
            <person name="Jones I.B."/>
            <person name="McGettigan J.A."/>
            <person name="Micheletti S.J."/>
            <person name="Nasrallah M.E."/>
            <person name="Ortiz D."/>
            <person name="Piller C.R."/>
            <person name="Privatt S.R."/>
            <person name="Schneider S.L."/>
            <person name="Sharp S."/>
            <person name="Smith T.C."/>
            <person name="Stanton J.D."/>
            <person name="Ullery H.E."/>
            <person name="Wilson R.J."/>
            <person name="Serrano M.G."/>
            <person name="Buck G."/>
            <person name="Lee V."/>
            <person name="Wang Y."/>
            <person name="Carvalho R."/>
            <person name="Voegtly L."/>
            <person name="Shi R."/>
            <person name="Duckworth R."/>
            <person name="Johnson A."/>
            <person name="Loviza R."/>
            <person name="Walstead R."/>
            <person name="Shah Z."/>
            <person name="Kiflezghi M."/>
            <person name="Wade K."/>
            <person name="Ball S.L."/>
            <person name="Bradley K.W."/>
            <person name="Asai D.J."/>
            <person name="Bowman C.A."/>
            <person name="Russell D.A."/>
            <person name="Pope W.H."/>
            <person name="Jacobs-Sera D."/>
            <person name="Hendrix R.W."/>
            <person name="Hatfull G.F."/>
        </authorList>
    </citation>
    <scope>NUCLEOTIDE SEQUENCE [LARGE SCALE GENOMIC DNA]</scope>
    <source>
        <strain evidence="1 2">PUDD_83A45</strain>
    </source>
</reference>
<evidence type="ECO:0000313" key="1">
    <source>
        <dbReference type="EMBL" id="AKV59135.1"/>
    </source>
</evidence>
<accession>A0A0K1RCI3</accession>
<dbReference type="AlphaFoldDB" id="A0A0K1RCI3"/>
<dbReference type="STRING" id="156976.AK829_08135"/>
<dbReference type="EMBL" id="CP012342">
    <property type="protein sequence ID" value="AKV59135.1"/>
    <property type="molecule type" value="Genomic_DNA"/>
</dbReference>
<dbReference type="KEGG" id="crie:AK829_08135"/>
<dbReference type="PATRIC" id="fig|156976.3.peg.1628"/>
<evidence type="ECO:0008006" key="3">
    <source>
        <dbReference type="Google" id="ProtNLM"/>
    </source>
</evidence>
<name>A0A0K1RCI3_9CORY</name>
<evidence type="ECO:0000313" key="2">
    <source>
        <dbReference type="Proteomes" id="UP000060016"/>
    </source>
</evidence>
<dbReference type="Proteomes" id="UP000060016">
    <property type="component" value="Chromosome"/>
</dbReference>
<keyword evidence="2" id="KW-1185">Reference proteome</keyword>
<protein>
    <recommendedName>
        <fullName evidence="3">Asp23/Gls24 family envelope stress response protein</fullName>
    </recommendedName>
</protein>
<proteinExistence type="predicted"/>
<organism evidence="1 2">
    <name type="scientific">Corynebacterium riegelii</name>
    <dbReference type="NCBI Taxonomy" id="156976"/>
    <lineage>
        <taxon>Bacteria</taxon>
        <taxon>Bacillati</taxon>
        <taxon>Actinomycetota</taxon>
        <taxon>Actinomycetes</taxon>
        <taxon>Mycobacteriales</taxon>
        <taxon>Corynebacteriaceae</taxon>
        <taxon>Corynebacterium</taxon>
    </lineage>
</organism>